<dbReference type="Gene3D" id="1.10.287.1050">
    <property type="entry name" value="H-NS histone-like proteins"/>
    <property type="match status" value="1"/>
</dbReference>
<accession>A0A077NUX0</accession>
<dbReference type="EMBL" id="CBSV010000175">
    <property type="protein sequence ID" value="CDH02249.1"/>
    <property type="molecule type" value="Genomic_DNA"/>
</dbReference>
<dbReference type="InterPro" id="IPR027454">
    <property type="entry name" value="Histone_HNS_N"/>
</dbReference>
<dbReference type="Proteomes" id="UP000028487">
    <property type="component" value="Unassembled WGS sequence"/>
</dbReference>
<dbReference type="HOGENOM" id="CLU_153963_0_0_6"/>
<evidence type="ECO:0000313" key="2">
    <source>
        <dbReference type="EMBL" id="CDH02249.1"/>
    </source>
</evidence>
<sequence>MNDTQKITAEDVSQFLNQFTRRKKVLRGMTADQINILISDAKAVLEDVIADEDIKKRQEAERQTKIRETAKLLKNEGIGLDDLEKYMVGRRSPTVEPKIYLINGKKIIYKGSGRMNKALKTIVDKEGHDALEQYLVRE</sequence>
<evidence type="ECO:0000259" key="1">
    <source>
        <dbReference type="Pfam" id="PF22470"/>
    </source>
</evidence>
<gene>
    <name evidence="2" type="ORF">XBFM1_2560009</name>
</gene>
<evidence type="ECO:0000313" key="3">
    <source>
        <dbReference type="Proteomes" id="UP000028487"/>
    </source>
</evidence>
<comment type="caution">
    <text evidence="2">The sequence shown here is derived from an EMBL/GenBank/DDBJ whole genome shotgun (WGS) entry which is preliminary data.</text>
</comment>
<dbReference type="RefSeq" id="WP_038224975.1">
    <property type="nucleotide sequence ID" value="NZ_CAWLWD010000216.1"/>
</dbReference>
<dbReference type="InterPro" id="IPR054180">
    <property type="entry name" value="H-NS-like_N"/>
</dbReference>
<organism evidence="2 3">
    <name type="scientific">Xenorhabdus bovienii str. feltiae Moldova</name>
    <dbReference type="NCBI Taxonomy" id="1398200"/>
    <lineage>
        <taxon>Bacteria</taxon>
        <taxon>Pseudomonadati</taxon>
        <taxon>Pseudomonadota</taxon>
        <taxon>Gammaproteobacteria</taxon>
        <taxon>Enterobacterales</taxon>
        <taxon>Morganellaceae</taxon>
        <taxon>Xenorhabdus</taxon>
    </lineage>
</organism>
<reference evidence="2" key="1">
    <citation type="submission" date="2013-07" db="EMBL/GenBank/DDBJ databases">
        <title>Sub-species coevolution in mutualistic symbiosis.</title>
        <authorList>
            <person name="Murfin K."/>
            <person name="Klassen J."/>
            <person name="Lee M."/>
            <person name="Forst S."/>
            <person name="Stock P."/>
            <person name="Goodrich-Blair H."/>
        </authorList>
    </citation>
    <scope>NUCLEOTIDE SEQUENCE [LARGE SCALE GENOMIC DNA]</scope>
    <source>
        <strain evidence="2">Feltiae Moldova</strain>
    </source>
</reference>
<feature type="domain" description="DNA-binding protein H-NS-like N-terminal" evidence="1">
    <location>
        <begin position="11"/>
        <end position="85"/>
    </location>
</feature>
<dbReference type="AlphaFoldDB" id="A0A077NUX0"/>
<dbReference type="Pfam" id="PF22470">
    <property type="entry name" value="Histone_HNS_N"/>
    <property type="match status" value="1"/>
</dbReference>
<proteinExistence type="predicted"/>
<name>A0A077NUX0_XENBV</name>
<dbReference type="GO" id="GO:0046983">
    <property type="term" value="F:protein dimerization activity"/>
    <property type="evidence" value="ECO:0007669"/>
    <property type="project" value="InterPro"/>
</dbReference>
<protein>
    <submittedName>
        <fullName evidence="2">Histone-like nucleoid-structuring protein H-NS</fullName>
    </submittedName>
</protein>